<reference evidence="3" key="1">
    <citation type="submission" date="2022-11" db="UniProtKB">
        <authorList>
            <consortium name="WormBaseParasite"/>
        </authorList>
    </citation>
    <scope>IDENTIFICATION</scope>
</reference>
<feature type="compositionally biased region" description="Polar residues" evidence="1">
    <location>
        <begin position="12"/>
        <end position="21"/>
    </location>
</feature>
<evidence type="ECO:0000313" key="2">
    <source>
        <dbReference type="Proteomes" id="UP000887565"/>
    </source>
</evidence>
<proteinExistence type="predicted"/>
<dbReference type="Proteomes" id="UP000887565">
    <property type="component" value="Unplaced"/>
</dbReference>
<evidence type="ECO:0000256" key="1">
    <source>
        <dbReference type="SAM" id="MobiDB-lite"/>
    </source>
</evidence>
<keyword evidence="2" id="KW-1185">Reference proteome</keyword>
<name>A0A915KFN3_ROMCU</name>
<dbReference type="AlphaFoldDB" id="A0A915KFN3"/>
<sequence length="162" mass="18342">MHRAREYRVGSGSKNTESGHASGQRFIANRVKYDRILELEYKYKNRSAFDIVKSRVKNGYERSSDTVTTSLSTILDSTRDNKNDPYEKPKFSFILALFTIFQDPRNEKRVLGHLEVEKSFNLLLPSSELEIKKADGIGYRILADITGGAVIGNGNFLQSAVF</sequence>
<feature type="region of interest" description="Disordered" evidence="1">
    <location>
        <begin position="1"/>
        <end position="21"/>
    </location>
</feature>
<evidence type="ECO:0000313" key="3">
    <source>
        <dbReference type="WBParaSite" id="nRc.2.0.1.t37532-RA"/>
    </source>
</evidence>
<accession>A0A915KFN3</accession>
<dbReference type="WBParaSite" id="nRc.2.0.1.t37532-RA">
    <property type="protein sequence ID" value="nRc.2.0.1.t37532-RA"/>
    <property type="gene ID" value="nRc.2.0.1.g37532"/>
</dbReference>
<protein>
    <submittedName>
        <fullName evidence="3">Uncharacterized protein</fullName>
    </submittedName>
</protein>
<organism evidence="2 3">
    <name type="scientific">Romanomermis culicivorax</name>
    <name type="common">Nematode worm</name>
    <dbReference type="NCBI Taxonomy" id="13658"/>
    <lineage>
        <taxon>Eukaryota</taxon>
        <taxon>Metazoa</taxon>
        <taxon>Ecdysozoa</taxon>
        <taxon>Nematoda</taxon>
        <taxon>Enoplea</taxon>
        <taxon>Dorylaimia</taxon>
        <taxon>Mermithida</taxon>
        <taxon>Mermithoidea</taxon>
        <taxon>Mermithidae</taxon>
        <taxon>Romanomermis</taxon>
    </lineage>
</organism>